<organism evidence="2 3">
    <name type="scientific">Crepidotus variabilis</name>
    <dbReference type="NCBI Taxonomy" id="179855"/>
    <lineage>
        <taxon>Eukaryota</taxon>
        <taxon>Fungi</taxon>
        <taxon>Dikarya</taxon>
        <taxon>Basidiomycota</taxon>
        <taxon>Agaricomycotina</taxon>
        <taxon>Agaricomycetes</taxon>
        <taxon>Agaricomycetidae</taxon>
        <taxon>Agaricales</taxon>
        <taxon>Agaricineae</taxon>
        <taxon>Crepidotaceae</taxon>
        <taxon>Crepidotus</taxon>
    </lineage>
</organism>
<evidence type="ECO:0000313" key="3">
    <source>
        <dbReference type="Proteomes" id="UP000807306"/>
    </source>
</evidence>
<feature type="compositionally biased region" description="Polar residues" evidence="1">
    <location>
        <begin position="25"/>
        <end position="35"/>
    </location>
</feature>
<gene>
    <name evidence="2" type="ORF">CPB83DRAFT_247073</name>
</gene>
<protein>
    <submittedName>
        <fullName evidence="2">Uncharacterized protein</fullName>
    </submittedName>
</protein>
<evidence type="ECO:0000313" key="2">
    <source>
        <dbReference type="EMBL" id="KAF9529675.1"/>
    </source>
</evidence>
<accession>A0A9P6EIT3</accession>
<dbReference type="AlphaFoldDB" id="A0A9P6EIT3"/>
<feature type="region of interest" description="Disordered" evidence="1">
    <location>
        <begin position="97"/>
        <end position="131"/>
    </location>
</feature>
<name>A0A9P6EIT3_9AGAR</name>
<feature type="region of interest" description="Disordered" evidence="1">
    <location>
        <begin position="1"/>
        <end position="42"/>
    </location>
</feature>
<sequence>MPLVSSLDHSSLSMTHGGPGRHRTSAATLPPSRQASIGLGLSPSTLGKGANFTMGQFTVGSKLSSEDRFAASTKTVSASGGPGAGMSLALPHALTTTVSQGGAGQPHARERSQRDEKRNESNHMQGGHQQQSVVRNNYQNAQQMSPEPVGPLQTTANRLDRDTIHTDSNSPEMADRKVEVLLNKLTPDARLTNKERRAESEKKKRDILYYRLHRGFALTLACSTAQTA</sequence>
<reference evidence="2" key="1">
    <citation type="submission" date="2020-11" db="EMBL/GenBank/DDBJ databases">
        <authorList>
            <consortium name="DOE Joint Genome Institute"/>
            <person name="Ahrendt S."/>
            <person name="Riley R."/>
            <person name="Andreopoulos W."/>
            <person name="Labutti K."/>
            <person name="Pangilinan J."/>
            <person name="Ruiz-Duenas F.J."/>
            <person name="Barrasa J.M."/>
            <person name="Sanchez-Garcia M."/>
            <person name="Camarero S."/>
            <person name="Miyauchi S."/>
            <person name="Serrano A."/>
            <person name="Linde D."/>
            <person name="Babiker R."/>
            <person name="Drula E."/>
            <person name="Ayuso-Fernandez I."/>
            <person name="Pacheco R."/>
            <person name="Padilla G."/>
            <person name="Ferreira P."/>
            <person name="Barriuso J."/>
            <person name="Kellner H."/>
            <person name="Castanera R."/>
            <person name="Alfaro M."/>
            <person name="Ramirez L."/>
            <person name="Pisabarro A.G."/>
            <person name="Kuo A."/>
            <person name="Tritt A."/>
            <person name="Lipzen A."/>
            <person name="He G."/>
            <person name="Yan M."/>
            <person name="Ng V."/>
            <person name="Cullen D."/>
            <person name="Martin F."/>
            <person name="Rosso M.-N."/>
            <person name="Henrissat B."/>
            <person name="Hibbett D."/>
            <person name="Martinez A.T."/>
            <person name="Grigoriev I.V."/>
        </authorList>
    </citation>
    <scope>NUCLEOTIDE SEQUENCE</scope>
    <source>
        <strain evidence="2">CBS 506.95</strain>
    </source>
</reference>
<proteinExistence type="predicted"/>
<dbReference type="EMBL" id="MU157844">
    <property type="protein sequence ID" value="KAF9529675.1"/>
    <property type="molecule type" value="Genomic_DNA"/>
</dbReference>
<keyword evidence="3" id="KW-1185">Reference proteome</keyword>
<evidence type="ECO:0000256" key="1">
    <source>
        <dbReference type="SAM" id="MobiDB-lite"/>
    </source>
</evidence>
<feature type="compositionally biased region" description="Polar residues" evidence="1">
    <location>
        <begin position="122"/>
        <end position="131"/>
    </location>
</feature>
<comment type="caution">
    <text evidence="2">The sequence shown here is derived from an EMBL/GenBank/DDBJ whole genome shotgun (WGS) entry which is preliminary data.</text>
</comment>
<feature type="compositionally biased region" description="Basic and acidic residues" evidence="1">
    <location>
        <begin position="107"/>
        <end position="121"/>
    </location>
</feature>
<dbReference type="Proteomes" id="UP000807306">
    <property type="component" value="Unassembled WGS sequence"/>
</dbReference>
<dbReference type="OrthoDB" id="514777at2759"/>